<feature type="region of interest" description="Disordered" evidence="1">
    <location>
        <begin position="170"/>
        <end position="196"/>
    </location>
</feature>
<protein>
    <submittedName>
        <fullName evidence="2">Uncharacterized protein</fullName>
    </submittedName>
</protein>
<dbReference type="EMBL" id="PVTD01000002">
    <property type="protein sequence ID" value="PRY25398.1"/>
    <property type="molecule type" value="Genomic_DNA"/>
</dbReference>
<gene>
    <name evidence="2" type="ORF">CLV78_102576</name>
</gene>
<sequence>MHCWAEIPEARSPVAGRRRGGPIGAALSENWNLFLVAATFRKDVAVIFLCVRVTARAGDHRRRFVVPLCFTLSDASALPARCGRASGPVSLPHPYATARKAVGHPTKGNVVHPESEMVVVSTRTDIQAARFGQGNRDTGREVGGDLFDRPVPWSLRMRGTSLPLPPVFGEVGAANPDEHPTRPAFSGNPSAKGHYA</sequence>
<dbReference type="AlphaFoldDB" id="A0A2T0RW69"/>
<comment type="caution">
    <text evidence="2">The sequence shown here is derived from an EMBL/GenBank/DDBJ whole genome shotgun (WGS) entry which is preliminary data.</text>
</comment>
<reference evidence="2 3" key="1">
    <citation type="submission" date="2018-03" db="EMBL/GenBank/DDBJ databases">
        <title>Genomic Encyclopedia of Archaeal and Bacterial Type Strains, Phase II (KMG-II): from individual species to whole genera.</title>
        <authorList>
            <person name="Goeker M."/>
        </authorList>
    </citation>
    <scope>NUCLEOTIDE SEQUENCE [LARGE SCALE GENOMIC DNA]</scope>
    <source>
        <strain evidence="2 3">DSM 29328</strain>
    </source>
</reference>
<evidence type="ECO:0000313" key="3">
    <source>
        <dbReference type="Proteomes" id="UP000239480"/>
    </source>
</evidence>
<name>A0A2T0RW69_9RHOB</name>
<organism evidence="2 3">
    <name type="scientific">Aliiruegeria haliotis</name>
    <dbReference type="NCBI Taxonomy" id="1280846"/>
    <lineage>
        <taxon>Bacteria</taxon>
        <taxon>Pseudomonadati</taxon>
        <taxon>Pseudomonadota</taxon>
        <taxon>Alphaproteobacteria</taxon>
        <taxon>Rhodobacterales</taxon>
        <taxon>Roseobacteraceae</taxon>
        <taxon>Aliiruegeria</taxon>
    </lineage>
</organism>
<evidence type="ECO:0000256" key="1">
    <source>
        <dbReference type="SAM" id="MobiDB-lite"/>
    </source>
</evidence>
<proteinExistence type="predicted"/>
<keyword evidence="3" id="KW-1185">Reference proteome</keyword>
<dbReference type="Proteomes" id="UP000239480">
    <property type="component" value="Unassembled WGS sequence"/>
</dbReference>
<evidence type="ECO:0000313" key="2">
    <source>
        <dbReference type="EMBL" id="PRY25398.1"/>
    </source>
</evidence>
<accession>A0A2T0RW69</accession>